<dbReference type="OrthoDB" id="8837at10239"/>
<dbReference type="KEGG" id="vg:40073103"/>
<dbReference type="Proteomes" id="UP000225617">
    <property type="component" value="Segment"/>
</dbReference>
<protein>
    <submittedName>
        <fullName evidence="1">D2 protein</fullName>
    </submittedName>
</protein>
<evidence type="ECO:0000313" key="2">
    <source>
        <dbReference type="Proteomes" id="UP000225617"/>
    </source>
</evidence>
<dbReference type="EMBL" id="KX845404">
    <property type="protein sequence ID" value="AOZ65425.1"/>
    <property type="molecule type" value="Genomic_DNA"/>
</dbReference>
<proteinExistence type="predicted"/>
<sequence length="231" mass="26042">MAIRKKLHANSIPDEKFKEAIQWLEDGKTKKGACEILGVASNSTMERLIEEWKDNQRVSAEMRKKKRGTKIEGAELANVIDSYLSGDSFEAIAERFYRSVNMVKLVLSQNGALLRVNGEVDPLLPPPIPEEAMKEVFTVGEHVWIPGYQCIGEIKKALDNPVGAYRIYLLSESKQQYVNYMYWDIASVEHLVSLGVDIKSLGFKWNKEDVAELVNNAVKAALKLEKRGKGE</sequence>
<keyword evidence="2" id="KW-1185">Reference proteome</keyword>
<name>A0A1I9SEZ8_9CAUD</name>
<evidence type="ECO:0000313" key="1">
    <source>
        <dbReference type="EMBL" id="AOZ65425.1"/>
    </source>
</evidence>
<dbReference type="RefSeq" id="YP_009597472.1">
    <property type="nucleotide sequence ID" value="NC_041899.1"/>
</dbReference>
<reference evidence="1" key="1">
    <citation type="submission" date="2017-01" db="EMBL/GenBank/DDBJ databases">
        <title>Complete Genome Sequence of two Novel Multi-drug resistant Klebsiella pneumoniae Phage vB_Kpn_IME260.</title>
        <authorList>
            <person name="Xing S."/>
            <person name="Pan X."/>
            <person name="Sun Q."/>
            <person name="Pei G."/>
            <person name="Mi Z."/>
            <person name="An X."/>
            <person name="Tong Y."/>
        </authorList>
    </citation>
    <scope>NUCLEOTIDE SEQUENCE [LARGE SCALE GENOMIC DNA]</scope>
</reference>
<accession>A0A1I9SEZ8</accession>
<dbReference type="GeneID" id="40073103"/>
<organism evidence="1 2">
    <name type="scientific">Klebsiella phage vB_Kpn_IME260</name>
    <dbReference type="NCBI Taxonomy" id="1912318"/>
    <lineage>
        <taxon>Viruses</taxon>
        <taxon>Duplodnaviria</taxon>
        <taxon>Heunggongvirae</taxon>
        <taxon>Uroviricota</taxon>
        <taxon>Caudoviricetes</taxon>
        <taxon>Demerecviridae</taxon>
        <taxon>Sugarlandvirus</taxon>
        <taxon>Sugarlandvirus IME260</taxon>
    </lineage>
</organism>